<evidence type="ECO:0000256" key="2">
    <source>
        <dbReference type="ARBA" id="ARBA00023136"/>
    </source>
</evidence>
<dbReference type="InterPro" id="IPR036942">
    <property type="entry name" value="Beta-barrel_TonB_sf"/>
</dbReference>
<dbReference type="Pfam" id="PF25183">
    <property type="entry name" value="OMP_b-brl_4"/>
    <property type="match status" value="1"/>
</dbReference>
<evidence type="ECO:0000256" key="3">
    <source>
        <dbReference type="ARBA" id="ARBA00023237"/>
    </source>
</evidence>
<evidence type="ECO:0000259" key="5">
    <source>
        <dbReference type="Pfam" id="PF25183"/>
    </source>
</evidence>
<name>A0A7V4XSY9_9BACT</name>
<keyword evidence="2" id="KW-0472">Membrane</keyword>
<dbReference type="EMBL" id="DTKL01000044">
    <property type="protein sequence ID" value="HGY94526.1"/>
    <property type="molecule type" value="Genomic_DNA"/>
</dbReference>
<dbReference type="Gene3D" id="2.60.40.1120">
    <property type="entry name" value="Carboxypeptidase-like, regulatory domain"/>
    <property type="match status" value="1"/>
</dbReference>
<evidence type="ECO:0000256" key="4">
    <source>
        <dbReference type="SAM" id="SignalP"/>
    </source>
</evidence>
<gene>
    <name evidence="6" type="ORF">ENW50_07575</name>
</gene>
<organism evidence="6">
    <name type="scientific">Acidobacterium capsulatum</name>
    <dbReference type="NCBI Taxonomy" id="33075"/>
    <lineage>
        <taxon>Bacteria</taxon>
        <taxon>Pseudomonadati</taxon>
        <taxon>Acidobacteriota</taxon>
        <taxon>Terriglobia</taxon>
        <taxon>Terriglobales</taxon>
        <taxon>Acidobacteriaceae</taxon>
        <taxon>Acidobacterium</taxon>
    </lineage>
</organism>
<keyword evidence="6" id="KW-0675">Receptor</keyword>
<feature type="signal peptide" evidence="4">
    <location>
        <begin position="1"/>
        <end position="25"/>
    </location>
</feature>
<keyword evidence="4" id="KW-0732">Signal</keyword>
<dbReference type="SUPFAM" id="SSF56935">
    <property type="entry name" value="Porins"/>
    <property type="match status" value="1"/>
</dbReference>
<feature type="domain" description="TonB-dependent transporter Oar-like beta-barrel" evidence="5">
    <location>
        <begin position="239"/>
        <end position="1178"/>
    </location>
</feature>
<dbReference type="Pfam" id="PF13620">
    <property type="entry name" value="CarboxypepD_reg"/>
    <property type="match status" value="1"/>
</dbReference>
<dbReference type="SUPFAM" id="SSF49464">
    <property type="entry name" value="Carboxypeptidase regulatory domain-like"/>
    <property type="match status" value="1"/>
</dbReference>
<dbReference type="InterPro" id="IPR057601">
    <property type="entry name" value="Oar-like_b-barrel"/>
</dbReference>
<comment type="subcellular location">
    <subcellularLocation>
        <location evidence="1">Cell outer membrane</location>
    </subcellularLocation>
</comment>
<evidence type="ECO:0000313" key="6">
    <source>
        <dbReference type="EMBL" id="HGY94526.1"/>
    </source>
</evidence>
<comment type="caution">
    <text evidence="6">The sequence shown here is derived from an EMBL/GenBank/DDBJ whole genome shotgun (WGS) entry which is preliminary data.</text>
</comment>
<proteinExistence type="predicted"/>
<dbReference type="AlphaFoldDB" id="A0A7V4XSY9"/>
<reference evidence="6" key="1">
    <citation type="journal article" date="2020" name="mSystems">
        <title>Genome- and Community-Level Interaction Insights into Carbon Utilization and Element Cycling Functions of Hydrothermarchaeota in Hydrothermal Sediment.</title>
        <authorList>
            <person name="Zhou Z."/>
            <person name="Liu Y."/>
            <person name="Xu W."/>
            <person name="Pan J."/>
            <person name="Luo Z.H."/>
            <person name="Li M."/>
        </authorList>
    </citation>
    <scope>NUCLEOTIDE SEQUENCE [LARGE SCALE GENOMIC DNA]</scope>
    <source>
        <strain evidence="6">SpSt-855</strain>
    </source>
</reference>
<dbReference type="Gene3D" id="2.40.170.20">
    <property type="entry name" value="TonB-dependent receptor, beta-barrel domain"/>
    <property type="match status" value="1"/>
</dbReference>
<keyword evidence="3" id="KW-0998">Cell outer membrane</keyword>
<dbReference type="InterPro" id="IPR008969">
    <property type="entry name" value="CarboxyPept-like_regulatory"/>
</dbReference>
<dbReference type="GO" id="GO:0009279">
    <property type="term" value="C:cell outer membrane"/>
    <property type="evidence" value="ECO:0007669"/>
    <property type="project" value="UniProtKB-SubCell"/>
</dbReference>
<evidence type="ECO:0000256" key="1">
    <source>
        <dbReference type="ARBA" id="ARBA00004442"/>
    </source>
</evidence>
<feature type="chain" id="PRO_5031128135" evidence="4">
    <location>
        <begin position="26"/>
        <end position="1185"/>
    </location>
</feature>
<sequence length="1185" mass="127724">MKLNRNWWIGVLVLLVSMFTFQNQAIAQLGTANVHGVVTDSSGAVVPNASVTLTNTGTNVSQHAKTDSKGYYVFPQVQTGTYSVTIKASGFQKYKTTNLNLPLNASREVDAALQVGSTGTTVQVQASQVAVETSDTQLKTELSANQIESMPLISRDVTVLQKTAPGVVESSDRFGTFASDGNQTAQNSFIYDGVDINDGPLQRAGFTPDPDSLSQFQVVLSTLNPEYARNSGAIDLEASKSGTNQFHGEGFEFYRNSFLNSVPFQLAGAHKAPPYHRNEFGGNLGGPVLKNKLFFFVSYQGRRSSTSGNTSSFTFSPQELAGNFSASNPLEGGTAGNSAFSDNPMPFAVGTCAAGTPWSQCFKNGTASISPSDLNSIALNLATKYAPAPNATIGGYPAYSFTNGETINSDQGIIHIDYHPTANDSVWSSVSFESEPETLVLPFTGASVPGFGESDTFHTKVFSATWTHIFSPTLVNELRGGYYRDNQSSVNPTHPVQPSSLGFNIHPQDTAGASVPYIGILNGPTLGFSTNGPQPRIDTNMEFYDDISKVVGNHNMKFGGRFEQFRVHNPFLSNNNGTFNFDASNPYSTGNSIMDYFLGVPDSYLQESGSLIDVRAAEYYAFAQDNWKVSDTLTLNYGLTWDVETPWSNLQYGGIGATCWSLSSQQSTVYPGSAPGLLYPGDKGCNQQAGVKTSWSHFAPRVGFAYSPDAGPKFLIGTPGSHQFSVRGGFGLYYNRDQEEGSLQNLSSPPFLLASQGAADFGGSPSFTNPFQDIATGQSEANPFPYTIPPVGSNGDVPYLDINAFSKNYQQPVVYNFNLNIQRQLPSSMVLTVAYVGELARHLINVVDGDPITPAGHAACLADPACIGSDYTSKGVYKVNANEGARNQQHLYYPGHTALADITSPVDPNGNPWYLGVGEQTSEGVSSYNSLQVQLQKAPTHGLSFNISYTYSHSLDNASGLESSGFNGRGYNSYPGFSYLSYGNSDFDVRQRLSYLVIYQVPVFQFVKHNLALREALSGWTLSGYGAIESGFPITLYEGTGSRSAWCDGFYNYYSCPDTPNTSNFHETTYSNPRAHGLMGFDTSVFSPEPLGTFGNTKRNYFAGPGENYTDASLYKDFYLGAGTGRYVEIRMDAQNVFNHTNFLPPSGDYGTGAFGAITGVFEPTGAGGDPQPARIVQLGGKIIF</sequence>
<accession>A0A7V4XSY9</accession>
<protein>
    <submittedName>
        <fullName evidence="6">TonB-dependent receptor</fullName>
    </submittedName>
</protein>